<dbReference type="InterPro" id="IPR025642">
    <property type="entry name" value="DUF4342"/>
</dbReference>
<sequence length="153" mass="17167">MSINLEQIDELRKRANVSYEDAKAALEQNDGDLLCALVYLEKQNKIKPDEIPSSESKFFKKVKKLIKKGNETKIIVKKDDAVVLNICVTLGVIITIVATPIVITALILALATNHKIRIQKKNNEDLEVNSIFDKMSLAVNKVTTKITEEMKSE</sequence>
<reference evidence="3 4" key="1">
    <citation type="submission" date="2018-11" db="EMBL/GenBank/DDBJ databases">
        <title>Genome sequencing and assembly of Clostridium tagluense strain A121.</title>
        <authorList>
            <person name="Murakami T."/>
            <person name="Segawa T."/>
            <person name="Shcherbakova V.A."/>
            <person name="Mori H."/>
            <person name="Yoshimura Y."/>
        </authorList>
    </citation>
    <scope>NUCLEOTIDE SEQUENCE [LARGE SCALE GENOMIC DNA]</scope>
    <source>
        <strain evidence="3 4">A121</strain>
    </source>
</reference>
<dbReference type="Proteomes" id="UP000287872">
    <property type="component" value="Unassembled WGS sequence"/>
</dbReference>
<evidence type="ECO:0000256" key="1">
    <source>
        <dbReference type="SAM" id="Phobius"/>
    </source>
</evidence>
<protein>
    <recommendedName>
        <fullName evidence="2">DUF4342 domain-containing protein</fullName>
    </recommendedName>
</protein>
<keyword evidence="1" id="KW-0472">Membrane</keyword>
<dbReference type="Gene3D" id="1.10.8.10">
    <property type="entry name" value="DNA helicase RuvA subunit, C-terminal domain"/>
    <property type="match status" value="1"/>
</dbReference>
<feature type="domain" description="DUF4342" evidence="2">
    <location>
        <begin position="45"/>
        <end position="120"/>
    </location>
</feature>
<feature type="transmembrane region" description="Helical" evidence="1">
    <location>
        <begin position="82"/>
        <end position="111"/>
    </location>
</feature>
<keyword evidence="1" id="KW-0812">Transmembrane</keyword>
<dbReference type="Pfam" id="PF14242">
    <property type="entry name" value="DUF4342"/>
    <property type="match status" value="1"/>
</dbReference>
<dbReference type="CDD" id="cd14360">
    <property type="entry name" value="UBA_NAC_like_bac"/>
    <property type="match status" value="1"/>
</dbReference>
<dbReference type="InterPro" id="IPR009060">
    <property type="entry name" value="UBA-like_sf"/>
</dbReference>
<keyword evidence="4" id="KW-1185">Reference proteome</keyword>
<dbReference type="OrthoDB" id="3183239at2"/>
<proteinExistence type="predicted"/>
<dbReference type="RefSeq" id="WP_125000563.1">
    <property type="nucleotide sequence ID" value="NZ_BHYK01000009.1"/>
</dbReference>
<evidence type="ECO:0000259" key="2">
    <source>
        <dbReference type="Pfam" id="PF14242"/>
    </source>
</evidence>
<gene>
    <name evidence="3" type="ORF">Ctaglu_18830</name>
</gene>
<dbReference type="EMBL" id="BHYK01000009">
    <property type="protein sequence ID" value="GCD10260.1"/>
    <property type="molecule type" value="Genomic_DNA"/>
</dbReference>
<comment type="caution">
    <text evidence="3">The sequence shown here is derived from an EMBL/GenBank/DDBJ whole genome shotgun (WGS) entry which is preliminary data.</text>
</comment>
<keyword evidence="1" id="KW-1133">Transmembrane helix</keyword>
<organism evidence="3 4">
    <name type="scientific">Clostridium tagluense</name>
    <dbReference type="NCBI Taxonomy" id="360422"/>
    <lineage>
        <taxon>Bacteria</taxon>
        <taxon>Bacillati</taxon>
        <taxon>Bacillota</taxon>
        <taxon>Clostridia</taxon>
        <taxon>Eubacteriales</taxon>
        <taxon>Clostridiaceae</taxon>
        <taxon>Clostridium</taxon>
    </lineage>
</organism>
<evidence type="ECO:0000313" key="4">
    <source>
        <dbReference type="Proteomes" id="UP000287872"/>
    </source>
</evidence>
<dbReference type="SUPFAM" id="SSF46934">
    <property type="entry name" value="UBA-like"/>
    <property type="match status" value="1"/>
</dbReference>
<name>A0A401UL34_9CLOT</name>
<accession>A0A401UL34</accession>
<dbReference type="AlphaFoldDB" id="A0A401UL34"/>
<evidence type="ECO:0000313" key="3">
    <source>
        <dbReference type="EMBL" id="GCD10260.1"/>
    </source>
</evidence>